<dbReference type="PROSITE" id="PS51393">
    <property type="entry name" value="LIPOXYGENASE_3"/>
    <property type="match status" value="1"/>
</dbReference>
<dbReference type="Gene3D" id="3.10.450.60">
    <property type="match status" value="1"/>
</dbReference>
<evidence type="ECO:0000256" key="2">
    <source>
        <dbReference type="ARBA" id="ARBA00022516"/>
    </source>
</evidence>
<name>A0A5J5BKA4_9ASTE</name>
<evidence type="ECO:0000256" key="10">
    <source>
        <dbReference type="ARBA" id="ARBA00023160"/>
    </source>
</evidence>
<keyword evidence="4" id="KW-0925">Oxylipin biosynthesis</keyword>
<dbReference type="SMART" id="SM00308">
    <property type="entry name" value="LH2"/>
    <property type="match status" value="1"/>
</dbReference>
<feature type="domain" description="Lipoxygenase" evidence="14">
    <location>
        <begin position="163"/>
        <end position="857"/>
    </location>
</feature>
<keyword evidence="2" id="KW-0444">Lipid biosynthesis</keyword>
<keyword evidence="16" id="KW-1185">Reference proteome</keyword>
<comment type="similarity">
    <text evidence="1">Belongs to the lipoxygenase family.</text>
</comment>
<dbReference type="InterPro" id="IPR036226">
    <property type="entry name" value="LipOase_C_sf"/>
</dbReference>
<feature type="domain" description="PLAT" evidence="13">
    <location>
        <begin position="37"/>
        <end position="160"/>
    </location>
</feature>
<dbReference type="FunFam" id="1.20.245.10:FF:000002">
    <property type="entry name" value="Lipoxygenase"/>
    <property type="match status" value="1"/>
</dbReference>
<evidence type="ECO:0000256" key="4">
    <source>
        <dbReference type="ARBA" id="ARBA00022767"/>
    </source>
</evidence>
<dbReference type="InterPro" id="IPR001024">
    <property type="entry name" value="PLAT/LH2_dom"/>
</dbReference>
<dbReference type="Pfam" id="PF01477">
    <property type="entry name" value="PLAT"/>
    <property type="match status" value="1"/>
</dbReference>
<dbReference type="OrthoDB" id="407298at2759"/>
<evidence type="ECO:0000259" key="14">
    <source>
        <dbReference type="PROSITE" id="PS51393"/>
    </source>
</evidence>
<keyword evidence="10" id="KW-0275">Fatty acid biosynthesis</keyword>
<dbReference type="InterPro" id="IPR001246">
    <property type="entry name" value="LipOase_plant"/>
</dbReference>
<organism evidence="15 16">
    <name type="scientific">Nyssa sinensis</name>
    <dbReference type="NCBI Taxonomy" id="561372"/>
    <lineage>
        <taxon>Eukaryota</taxon>
        <taxon>Viridiplantae</taxon>
        <taxon>Streptophyta</taxon>
        <taxon>Embryophyta</taxon>
        <taxon>Tracheophyta</taxon>
        <taxon>Spermatophyta</taxon>
        <taxon>Magnoliopsida</taxon>
        <taxon>eudicotyledons</taxon>
        <taxon>Gunneridae</taxon>
        <taxon>Pentapetalae</taxon>
        <taxon>asterids</taxon>
        <taxon>Cornales</taxon>
        <taxon>Nyssaceae</taxon>
        <taxon>Nyssa</taxon>
    </lineage>
</organism>
<dbReference type="Pfam" id="PF00305">
    <property type="entry name" value="Lipoxygenase"/>
    <property type="match status" value="1"/>
</dbReference>
<keyword evidence="9" id="KW-0443">Lipid metabolism</keyword>
<dbReference type="Gene3D" id="2.60.60.20">
    <property type="entry name" value="PLAT/LH2 domain"/>
    <property type="match status" value="1"/>
</dbReference>
<reference evidence="15 16" key="1">
    <citation type="submission" date="2019-09" db="EMBL/GenBank/DDBJ databases">
        <title>A chromosome-level genome assembly of the Chinese tupelo Nyssa sinensis.</title>
        <authorList>
            <person name="Yang X."/>
            <person name="Kang M."/>
            <person name="Yang Y."/>
            <person name="Xiong H."/>
            <person name="Wang M."/>
            <person name="Zhang Z."/>
            <person name="Wang Z."/>
            <person name="Wu H."/>
            <person name="Ma T."/>
            <person name="Liu J."/>
            <person name="Xi Z."/>
        </authorList>
    </citation>
    <scope>NUCLEOTIDE SEQUENCE [LARGE SCALE GENOMIC DNA]</scope>
    <source>
        <strain evidence="15">J267</strain>
        <tissue evidence="15">Leaf</tissue>
    </source>
</reference>
<protein>
    <recommendedName>
        <fullName evidence="17">Lipoxygenase</fullName>
    </recommendedName>
</protein>
<dbReference type="InterPro" id="IPR027433">
    <property type="entry name" value="Lipoxygenase_dom_3"/>
</dbReference>
<dbReference type="InterPro" id="IPR036392">
    <property type="entry name" value="PLAT/LH2_dom_sf"/>
</dbReference>
<dbReference type="SUPFAM" id="SSF49723">
    <property type="entry name" value="Lipase/lipooxygenase domain (PLAT/LH2 domain)"/>
    <property type="match status" value="1"/>
</dbReference>
<dbReference type="SUPFAM" id="SSF48484">
    <property type="entry name" value="Lipoxigenase"/>
    <property type="match status" value="1"/>
</dbReference>
<dbReference type="FunFam" id="4.10.375.10:FF:000001">
    <property type="entry name" value="Lipoxygenase"/>
    <property type="match status" value="1"/>
</dbReference>
<comment type="caution">
    <text evidence="11">Lacks conserved residue(s) required for the propagation of feature annotation.</text>
</comment>
<evidence type="ECO:0000259" key="13">
    <source>
        <dbReference type="PROSITE" id="PS50095"/>
    </source>
</evidence>
<evidence type="ECO:0000313" key="15">
    <source>
        <dbReference type="EMBL" id="KAA8543575.1"/>
    </source>
</evidence>
<evidence type="ECO:0008006" key="17">
    <source>
        <dbReference type="Google" id="ProtNLM"/>
    </source>
</evidence>
<dbReference type="Gene3D" id="1.20.245.10">
    <property type="entry name" value="Lipoxygenase-1, Domain 5"/>
    <property type="match status" value="1"/>
</dbReference>
<dbReference type="GO" id="GO:0034440">
    <property type="term" value="P:lipid oxidation"/>
    <property type="evidence" value="ECO:0007669"/>
    <property type="project" value="InterPro"/>
</dbReference>
<evidence type="ECO:0000256" key="8">
    <source>
        <dbReference type="ARBA" id="ARBA00023004"/>
    </source>
</evidence>
<accession>A0A5J5BKA4</accession>
<evidence type="ECO:0000256" key="1">
    <source>
        <dbReference type="ARBA" id="ARBA00009419"/>
    </source>
</evidence>
<dbReference type="EMBL" id="CM018034">
    <property type="protein sequence ID" value="KAA8543575.1"/>
    <property type="molecule type" value="Genomic_DNA"/>
</dbReference>
<dbReference type="GO" id="GO:0016702">
    <property type="term" value="F:oxidoreductase activity, acting on single donors with incorporation of molecular oxygen, incorporation of two atoms of oxygen"/>
    <property type="evidence" value="ECO:0007669"/>
    <property type="project" value="InterPro"/>
</dbReference>
<dbReference type="AlphaFoldDB" id="A0A5J5BKA4"/>
<dbReference type="Gene3D" id="4.10.375.10">
    <property type="entry name" value="Lipoxygenase-1, Domain 2"/>
    <property type="match status" value="1"/>
</dbReference>
<dbReference type="InterPro" id="IPR013819">
    <property type="entry name" value="LipOase_C"/>
</dbReference>
<feature type="region of interest" description="Disordered" evidence="12">
    <location>
        <begin position="210"/>
        <end position="252"/>
    </location>
</feature>
<evidence type="ECO:0000313" key="16">
    <source>
        <dbReference type="Proteomes" id="UP000325577"/>
    </source>
</evidence>
<evidence type="ECO:0000256" key="6">
    <source>
        <dbReference type="ARBA" id="ARBA00022964"/>
    </source>
</evidence>
<dbReference type="GO" id="GO:0006633">
    <property type="term" value="P:fatty acid biosynthetic process"/>
    <property type="evidence" value="ECO:0007669"/>
    <property type="project" value="UniProtKB-KW"/>
</dbReference>
<dbReference type="Gene3D" id="4.10.372.10">
    <property type="entry name" value="Lipoxygenase-1, Domain 3"/>
    <property type="match status" value="1"/>
</dbReference>
<dbReference type="GO" id="GO:0031408">
    <property type="term" value="P:oxylipin biosynthetic process"/>
    <property type="evidence" value="ECO:0007669"/>
    <property type="project" value="UniProtKB-KW"/>
</dbReference>
<gene>
    <name evidence="15" type="ORF">F0562_021679</name>
</gene>
<evidence type="ECO:0000256" key="7">
    <source>
        <dbReference type="ARBA" id="ARBA00023002"/>
    </source>
</evidence>
<evidence type="ECO:0000256" key="5">
    <source>
        <dbReference type="ARBA" id="ARBA00022832"/>
    </source>
</evidence>
<evidence type="ECO:0000256" key="11">
    <source>
        <dbReference type="PROSITE-ProRule" id="PRU00152"/>
    </source>
</evidence>
<keyword evidence="3" id="KW-0479">Metal-binding</keyword>
<keyword evidence="6" id="KW-0223">Dioxygenase</keyword>
<keyword evidence="8" id="KW-0408">Iron</keyword>
<dbReference type="PRINTS" id="PR00468">
    <property type="entry name" value="PLTLPOXGNASE"/>
</dbReference>
<keyword evidence="7" id="KW-0560">Oxidoreductase</keyword>
<dbReference type="PANTHER" id="PTHR11771">
    <property type="entry name" value="LIPOXYGENASE"/>
    <property type="match status" value="1"/>
</dbReference>
<dbReference type="InterPro" id="IPR000907">
    <property type="entry name" value="LipOase"/>
</dbReference>
<dbReference type="PRINTS" id="PR00087">
    <property type="entry name" value="LIPOXYGENASE"/>
</dbReference>
<dbReference type="PROSITE" id="PS50095">
    <property type="entry name" value="PLAT"/>
    <property type="match status" value="1"/>
</dbReference>
<evidence type="ECO:0000256" key="3">
    <source>
        <dbReference type="ARBA" id="ARBA00022723"/>
    </source>
</evidence>
<dbReference type="Proteomes" id="UP000325577">
    <property type="component" value="Linkage Group LG11"/>
</dbReference>
<dbReference type="GO" id="GO:0046872">
    <property type="term" value="F:metal ion binding"/>
    <property type="evidence" value="ECO:0007669"/>
    <property type="project" value="UniProtKB-KW"/>
</dbReference>
<sequence length="857" mass="97660">MEHRGVCSSLQDCLNVLSKLAAGHEVQTSNSSNPCIIRGKIIIQQSHGESAPGKSASIQLYSRTQVDPSTRKGKLSGKAHLKNGKSGWYDGTRITTYEIKFFVEADFGIPGAFVIKNQHKHKFFLQSATLEIPDAQTIHFDCNSWVYPVDKTKIDRLFFPNTSYLPNKTPNALVKLREEELISLRGDGTGEREEWDRIYDYDFYNDLGNPDKGSQHERPVLGGSKTYPYPRRGRTGRPPSHNDPLTESRPEKIKLDIYVPPDERFSPKKLSEFIENTIQATVHFLIPEAKSLSQENTSHFESFDEMLNLFTSKRNQVVEGWLKEKLKTMVPDELLKKITRASKENPTKFPLPQVLAENELAWKDDEEFGRQMLAGINPGVIKRLKEFPPKSANGDMSSIKESDIANNLDGLTFSQAMNQWRIFILDYHDYLMPFLNKINKNGVCAYASRTLLFLRNDASLKPVAIELSLPSSSSIEENNRVFLPSTEGTEAALWQLAKAHVAVNDSGYHQLISHWLKTHAIVEPFIIATRRQLSVMHPIHWLLNPHFKDTMHTNALARSLLINSGGILEKTLFTGEISMELSSALYNHWRFDEQSLPKDLLKRGLALTDSEKPSGVQLLFEDYPYGADGLDIWDAIKTWVKDFCSLFYTNDDSVNSDNEIQAWWSEIKEVGHGDKPNETWYQMTTCSDLIEVLTTLIWTASALHAAVNFGQYGYAGYPPNHPTMCRKFIPEEGTQEFAEFLRDPDKFYLKMLPERFEMTLSVALIEVLSRHISDEVYLGQQPSLEWTDNEQIREKFKQFGENLKEVEKKIVERNRDPKLKNRWGPAKIPYKLLYPDTSNVGFRGGITGRGIPNSISI</sequence>
<evidence type="ECO:0000256" key="12">
    <source>
        <dbReference type="SAM" id="MobiDB-lite"/>
    </source>
</evidence>
<evidence type="ECO:0000256" key="9">
    <source>
        <dbReference type="ARBA" id="ARBA00023098"/>
    </source>
</evidence>
<keyword evidence="5" id="KW-0276">Fatty acid metabolism</keyword>
<proteinExistence type="inferred from homology"/>